<proteinExistence type="predicted"/>
<comment type="caution">
    <text evidence="1">The sequence shown here is derived from an EMBL/GenBank/DDBJ whole genome shotgun (WGS) entry which is preliminary data.</text>
</comment>
<keyword evidence="2" id="KW-1185">Reference proteome</keyword>
<dbReference type="EMBL" id="JWZX01003173">
    <property type="protein sequence ID" value="KOO23628.1"/>
    <property type="molecule type" value="Genomic_DNA"/>
</dbReference>
<accession>A0A0M0JBM2</accession>
<reference evidence="2" key="1">
    <citation type="journal article" date="2015" name="PLoS Genet.">
        <title>Genome Sequence and Transcriptome Analyses of Chrysochromulina tobin: Metabolic Tools for Enhanced Algal Fitness in the Prominent Order Prymnesiales (Haptophyceae).</title>
        <authorList>
            <person name="Hovde B.T."/>
            <person name="Deodato C.R."/>
            <person name="Hunsperger H.M."/>
            <person name="Ryken S.A."/>
            <person name="Yost W."/>
            <person name="Jha R.K."/>
            <person name="Patterson J."/>
            <person name="Monnat R.J. Jr."/>
            <person name="Barlow S.B."/>
            <person name="Starkenburg S.R."/>
            <person name="Cattolico R.A."/>
        </authorList>
    </citation>
    <scope>NUCLEOTIDE SEQUENCE</scope>
    <source>
        <strain evidence="2">CCMP291</strain>
    </source>
</reference>
<dbReference type="AlphaFoldDB" id="A0A0M0JBM2"/>
<dbReference type="Proteomes" id="UP000037460">
    <property type="component" value="Unassembled WGS sequence"/>
</dbReference>
<evidence type="ECO:0000313" key="1">
    <source>
        <dbReference type="EMBL" id="KOO23628.1"/>
    </source>
</evidence>
<evidence type="ECO:0000313" key="2">
    <source>
        <dbReference type="Proteomes" id="UP000037460"/>
    </source>
</evidence>
<sequence length="75" mass="7996">ANRHRRVCLRECRIIDTCITPNGRGAASSTPTLLFGVPEGIACRAQRRIEKSPLLGAGRRVLSLPTAVCTAAQAP</sequence>
<protein>
    <submittedName>
        <fullName evidence="1">Uncharacterized protein</fullName>
    </submittedName>
</protein>
<feature type="non-terminal residue" evidence="1">
    <location>
        <position position="1"/>
    </location>
</feature>
<name>A0A0M0JBM2_9EUKA</name>
<organism evidence="1 2">
    <name type="scientific">Chrysochromulina tobinii</name>
    <dbReference type="NCBI Taxonomy" id="1460289"/>
    <lineage>
        <taxon>Eukaryota</taxon>
        <taxon>Haptista</taxon>
        <taxon>Haptophyta</taxon>
        <taxon>Prymnesiophyceae</taxon>
        <taxon>Prymnesiales</taxon>
        <taxon>Chrysochromulinaceae</taxon>
        <taxon>Chrysochromulina</taxon>
    </lineage>
</organism>
<gene>
    <name evidence="1" type="ORF">Ctob_009501</name>
</gene>